<dbReference type="PANTHER" id="PTHR34997">
    <property type="entry name" value="AM15"/>
    <property type="match status" value="1"/>
</dbReference>
<dbReference type="Proteomes" id="UP001303473">
    <property type="component" value="Unassembled WGS sequence"/>
</dbReference>
<feature type="non-terminal residue" evidence="5">
    <location>
        <position position="159"/>
    </location>
</feature>
<reference evidence="6" key="1">
    <citation type="journal article" date="2023" name="Mol. Phylogenet. Evol.">
        <title>Genome-scale phylogeny and comparative genomics of the fungal order Sordariales.</title>
        <authorList>
            <person name="Hensen N."/>
            <person name="Bonometti L."/>
            <person name="Westerberg I."/>
            <person name="Brannstrom I.O."/>
            <person name="Guillou S."/>
            <person name="Cros-Aarteil S."/>
            <person name="Calhoun S."/>
            <person name="Haridas S."/>
            <person name="Kuo A."/>
            <person name="Mondo S."/>
            <person name="Pangilinan J."/>
            <person name="Riley R."/>
            <person name="LaButti K."/>
            <person name="Andreopoulos B."/>
            <person name="Lipzen A."/>
            <person name="Chen C."/>
            <person name="Yan M."/>
            <person name="Daum C."/>
            <person name="Ng V."/>
            <person name="Clum A."/>
            <person name="Steindorff A."/>
            <person name="Ohm R.A."/>
            <person name="Martin F."/>
            <person name="Silar P."/>
            <person name="Natvig D.O."/>
            <person name="Lalanne C."/>
            <person name="Gautier V."/>
            <person name="Ament-Velasquez S.L."/>
            <person name="Kruys A."/>
            <person name="Hutchinson M.I."/>
            <person name="Powell A.J."/>
            <person name="Barry K."/>
            <person name="Miller A.N."/>
            <person name="Grigoriev I.V."/>
            <person name="Debuchy R."/>
            <person name="Gladieux P."/>
            <person name="Hiltunen Thoren M."/>
            <person name="Johannesson H."/>
        </authorList>
    </citation>
    <scope>NUCLEOTIDE SEQUENCE [LARGE SCALE GENOMIC DNA]</scope>
    <source>
        <strain evidence="6">CBS 340.73</strain>
    </source>
</reference>
<evidence type="ECO:0000313" key="6">
    <source>
        <dbReference type="Proteomes" id="UP001303473"/>
    </source>
</evidence>
<dbReference type="PROSITE" id="PS51782">
    <property type="entry name" value="LYSM"/>
    <property type="match status" value="2"/>
</dbReference>
<accession>A0AAN6RYW0</accession>
<keyword evidence="2" id="KW-0843">Virulence</keyword>
<dbReference type="CDD" id="cd00118">
    <property type="entry name" value="LysM"/>
    <property type="match status" value="1"/>
</dbReference>
<dbReference type="GO" id="GO:0008061">
    <property type="term" value="F:chitin binding"/>
    <property type="evidence" value="ECO:0007669"/>
    <property type="project" value="UniProtKB-KW"/>
</dbReference>
<dbReference type="InterPro" id="IPR052210">
    <property type="entry name" value="LysM1-like"/>
</dbReference>
<evidence type="ECO:0000313" key="5">
    <source>
        <dbReference type="EMBL" id="KAK3933561.1"/>
    </source>
</evidence>
<feature type="domain" description="LysM" evidence="4">
    <location>
        <begin position="60"/>
        <end position="106"/>
    </location>
</feature>
<comment type="caution">
    <text evidence="5">The sequence shown here is derived from an EMBL/GenBank/DDBJ whole genome shotgun (WGS) entry which is preliminary data.</text>
</comment>
<keyword evidence="6" id="KW-1185">Reference proteome</keyword>
<comment type="similarity">
    <text evidence="3">Belongs to the secreted LysM effector family.</text>
</comment>
<dbReference type="AlphaFoldDB" id="A0AAN6RYW0"/>
<dbReference type="InterPro" id="IPR018392">
    <property type="entry name" value="LysM"/>
</dbReference>
<evidence type="ECO:0000259" key="4">
    <source>
        <dbReference type="PROSITE" id="PS51782"/>
    </source>
</evidence>
<name>A0AAN6RYW0_9PEZI</name>
<evidence type="ECO:0000256" key="2">
    <source>
        <dbReference type="ARBA" id="ARBA00023026"/>
    </source>
</evidence>
<evidence type="ECO:0000256" key="3">
    <source>
        <dbReference type="ARBA" id="ARBA00044955"/>
    </source>
</evidence>
<feature type="domain" description="LysM" evidence="4">
    <location>
        <begin position="111"/>
        <end position="157"/>
    </location>
</feature>
<feature type="non-terminal residue" evidence="5">
    <location>
        <position position="1"/>
    </location>
</feature>
<dbReference type="EMBL" id="MU854135">
    <property type="protein sequence ID" value="KAK3933561.1"/>
    <property type="molecule type" value="Genomic_DNA"/>
</dbReference>
<organism evidence="5 6">
    <name type="scientific">Diplogelasinospora grovesii</name>
    <dbReference type="NCBI Taxonomy" id="303347"/>
    <lineage>
        <taxon>Eukaryota</taxon>
        <taxon>Fungi</taxon>
        <taxon>Dikarya</taxon>
        <taxon>Ascomycota</taxon>
        <taxon>Pezizomycotina</taxon>
        <taxon>Sordariomycetes</taxon>
        <taxon>Sordariomycetidae</taxon>
        <taxon>Sordariales</taxon>
        <taxon>Diplogelasinosporaceae</taxon>
        <taxon>Diplogelasinospora</taxon>
    </lineage>
</organism>
<proteinExistence type="inferred from homology"/>
<dbReference type="InterPro" id="IPR036779">
    <property type="entry name" value="LysM_dom_sf"/>
</dbReference>
<keyword evidence="1" id="KW-0147">Chitin-binding</keyword>
<evidence type="ECO:0000256" key="1">
    <source>
        <dbReference type="ARBA" id="ARBA00022669"/>
    </source>
</evidence>
<gene>
    <name evidence="5" type="ORF">QBC46DRAFT_229373</name>
</gene>
<dbReference type="Pfam" id="PF01476">
    <property type="entry name" value="LysM"/>
    <property type="match status" value="1"/>
</dbReference>
<protein>
    <recommendedName>
        <fullName evidence="4">LysM domain-containing protein</fullName>
    </recommendedName>
</protein>
<dbReference type="Gene3D" id="3.10.350.10">
    <property type="entry name" value="LysM domain"/>
    <property type="match status" value="1"/>
</dbReference>
<sequence>LMSPFSWSNEIYMEYTSLTLSCGAATSWAVASPTSQYALRYVTSTPVAPIMTLMVPILIANYTIQASDSCQSISRSKQVLTFYLMFVNKLPAYCASFPAAGTSICIPQSCPVYTVSPINTCQGIANATGITTQQLISWNPNLNSDCFNINIITNYQICI</sequence>
<dbReference type="PANTHER" id="PTHR34997:SF1">
    <property type="entry name" value="PEPTIDOGLYCAN-BINDING LYSIN DOMAIN"/>
    <property type="match status" value="1"/>
</dbReference>
<dbReference type="SUPFAM" id="SSF54106">
    <property type="entry name" value="LysM domain"/>
    <property type="match status" value="1"/>
</dbReference>